<dbReference type="SMART" id="SM00318">
    <property type="entry name" value="SNc"/>
    <property type="match status" value="1"/>
</dbReference>
<dbReference type="PANTHER" id="PTHR12302">
    <property type="entry name" value="EBNA2 BINDING PROTEIN P100"/>
    <property type="match status" value="1"/>
</dbReference>
<dbReference type="STRING" id="1229783.C273_03335"/>
<dbReference type="InterPro" id="IPR035437">
    <property type="entry name" value="SNase_OB-fold_sf"/>
</dbReference>
<evidence type="ECO:0000259" key="11">
    <source>
        <dbReference type="PROSITE" id="PS50830"/>
    </source>
</evidence>
<dbReference type="PROSITE" id="PS50830">
    <property type="entry name" value="TNASE_3"/>
    <property type="match status" value="1"/>
</dbReference>
<dbReference type="OrthoDB" id="4376109at2"/>
<sequence length="256" mass="28464">MNITLISMTLLAVGLLLFMASRIESAFKVRKGLIVLTAIATLVGVTTYQAPSESVQAAESSDDNFKDLTKYEATYSEAVDGDTVRLNLNGKQETFRFLLVDTPETKHPDIGVEPYGPEAAAFTKKKLENAEKIEVEFDVGEKRDKYGRLLAYIYVDGQMLNNLLVKNGLAEIKYVYPPSTTYLPQLQKSQEYAKQNKLNLWSSDETAPDTPDENTDNDFSNCSELRKVYPEGVSKDHPAYKSSLDGDKDGYACEVG</sequence>
<dbReference type="SMART" id="SM00894">
    <property type="entry name" value="Excalibur"/>
    <property type="match status" value="1"/>
</dbReference>
<feature type="compositionally biased region" description="Acidic residues" evidence="10">
    <location>
        <begin position="206"/>
        <end position="216"/>
    </location>
</feature>
<proteinExistence type="predicted"/>
<dbReference type="PATRIC" id="fig|1229783.3.peg.672"/>
<evidence type="ECO:0000256" key="2">
    <source>
        <dbReference type="ARBA" id="ARBA00011942"/>
    </source>
</evidence>
<dbReference type="eggNOG" id="COG1525">
    <property type="taxonomic scope" value="Bacteria"/>
</dbReference>
<evidence type="ECO:0000256" key="5">
    <source>
        <dbReference type="ARBA" id="ARBA00022759"/>
    </source>
</evidence>
<comment type="cofactor">
    <cofactor evidence="1">
        <name>Ca(2+)</name>
        <dbReference type="ChEBI" id="CHEBI:29108"/>
    </cofactor>
</comment>
<reference evidence="12 13" key="1">
    <citation type="journal article" date="2013" name="Genome Announc.">
        <title>Genome Sequence of Staphylococcus massiliensis Strain S46, Isolated from the Surface of Healthy Human Skin.</title>
        <authorList>
            <person name="Srivastav R."/>
            <person name="Singh A."/>
            <person name="Jangir P.K."/>
            <person name="Kumari C."/>
            <person name="Muduli S."/>
            <person name="Sharma R."/>
        </authorList>
    </citation>
    <scope>NUCLEOTIDE SEQUENCE [LARGE SCALE GENOMIC DNA]</scope>
    <source>
        <strain evidence="12 13">S46</strain>
    </source>
</reference>
<dbReference type="EMBL" id="AMSQ01000004">
    <property type="protein sequence ID" value="EKU49895.1"/>
    <property type="molecule type" value="Genomic_DNA"/>
</dbReference>
<keyword evidence="5" id="KW-0255">Endonuclease</keyword>
<dbReference type="RefSeq" id="WP_009382561.1">
    <property type="nucleotide sequence ID" value="NZ_AMSQ01000004.1"/>
</dbReference>
<protein>
    <recommendedName>
        <fullName evidence="3">Thermonuclease</fullName>
        <ecNumber evidence="2">3.1.31.1</ecNumber>
    </recommendedName>
    <alternativeName>
        <fullName evidence="9">Micrococcal nuclease</fullName>
    </alternativeName>
    <alternativeName>
        <fullName evidence="8">Staphylococcal nuclease</fullName>
    </alternativeName>
</protein>
<name>K9B870_9STAP</name>
<dbReference type="InterPro" id="IPR002071">
    <property type="entry name" value="Thermonucl_AS"/>
</dbReference>
<evidence type="ECO:0000313" key="12">
    <source>
        <dbReference type="EMBL" id="EKU49895.1"/>
    </source>
</evidence>
<keyword evidence="7" id="KW-0106">Calcium</keyword>
<evidence type="ECO:0000256" key="8">
    <source>
        <dbReference type="ARBA" id="ARBA00030535"/>
    </source>
</evidence>
<feature type="region of interest" description="Disordered" evidence="10">
    <location>
        <begin position="202"/>
        <end position="221"/>
    </location>
</feature>
<dbReference type="Pfam" id="PF00565">
    <property type="entry name" value="SNase"/>
    <property type="match status" value="1"/>
</dbReference>
<dbReference type="GO" id="GO:1990599">
    <property type="term" value="F:3' overhang single-stranded DNA endodeoxyribonuclease activity"/>
    <property type="evidence" value="ECO:0007669"/>
    <property type="project" value="UniProtKB-EC"/>
</dbReference>
<dbReference type="AlphaFoldDB" id="K9B870"/>
<dbReference type="SUPFAM" id="SSF50199">
    <property type="entry name" value="Staphylococcal nuclease"/>
    <property type="match status" value="1"/>
</dbReference>
<dbReference type="PANTHER" id="PTHR12302:SF3">
    <property type="entry name" value="SERINE_THREONINE-PROTEIN KINASE 31"/>
    <property type="match status" value="1"/>
</dbReference>
<evidence type="ECO:0000256" key="3">
    <source>
        <dbReference type="ARBA" id="ARBA00016676"/>
    </source>
</evidence>
<organism evidence="12 13">
    <name type="scientific">Staphylococcus massiliensis S46</name>
    <dbReference type="NCBI Taxonomy" id="1229783"/>
    <lineage>
        <taxon>Bacteria</taxon>
        <taxon>Bacillati</taxon>
        <taxon>Bacillota</taxon>
        <taxon>Bacilli</taxon>
        <taxon>Bacillales</taxon>
        <taxon>Staphylococcaceae</taxon>
        <taxon>Staphylococcus</taxon>
    </lineage>
</organism>
<comment type="caution">
    <text evidence="12">The sequence shown here is derived from an EMBL/GenBank/DDBJ whole genome shotgun (WGS) entry which is preliminary data.</text>
</comment>
<dbReference type="GO" id="GO:0003676">
    <property type="term" value="F:nucleic acid binding"/>
    <property type="evidence" value="ECO:0007669"/>
    <property type="project" value="InterPro"/>
</dbReference>
<dbReference type="Gene3D" id="2.40.50.90">
    <property type="match status" value="1"/>
</dbReference>
<evidence type="ECO:0000256" key="1">
    <source>
        <dbReference type="ARBA" id="ARBA00001913"/>
    </source>
</evidence>
<evidence type="ECO:0000256" key="10">
    <source>
        <dbReference type="SAM" id="MobiDB-lite"/>
    </source>
</evidence>
<dbReference type="PROSITE" id="PS01284">
    <property type="entry name" value="TNASE_2"/>
    <property type="match status" value="1"/>
</dbReference>
<evidence type="ECO:0000313" key="13">
    <source>
        <dbReference type="Proteomes" id="UP000009885"/>
    </source>
</evidence>
<feature type="domain" description="TNase-like" evidence="11">
    <location>
        <begin position="69"/>
        <end position="203"/>
    </location>
</feature>
<dbReference type="InterPro" id="IPR016071">
    <property type="entry name" value="Staphylococal_nuclease_OB-fold"/>
</dbReference>
<keyword evidence="13" id="KW-1185">Reference proteome</keyword>
<gene>
    <name evidence="12" type="ORF">C273_03335</name>
</gene>
<dbReference type="CDD" id="cd00175">
    <property type="entry name" value="SNc"/>
    <property type="match status" value="1"/>
</dbReference>
<dbReference type="EC" id="3.1.31.1" evidence="2"/>
<dbReference type="InterPro" id="IPR008613">
    <property type="entry name" value="Excalibur_Ca-bd_domain"/>
</dbReference>
<feature type="region of interest" description="Disordered" evidence="10">
    <location>
        <begin position="233"/>
        <end position="256"/>
    </location>
</feature>
<evidence type="ECO:0000256" key="9">
    <source>
        <dbReference type="ARBA" id="ARBA00031238"/>
    </source>
</evidence>
<dbReference type="Proteomes" id="UP000009885">
    <property type="component" value="Unassembled WGS sequence"/>
</dbReference>
<evidence type="ECO:0000256" key="6">
    <source>
        <dbReference type="ARBA" id="ARBA00022801"/>
    </source>
</evidence>
<evidence type="ECO:0000256" key="7">
    <source>
        <dbReference type="ARBA" id="ARBA00022837"/>
    </source>
</evidence>
<keyword evidence="6" id="KW-0378">Hydrolase</keyword>
<accession>K9B870</accession>
<dbReference type="Pfam" id="PF05901">
    <property type="entry name" value="Excalibur"/>
    <property type="match status" value="1"/>
</dbReference>
<evidence type="ECO:0000256" key="4">
    <source>
        <dbReference type="ARBA" id="ARBA00022722"/>
    </source>
</evidence>
<keyword evidence="4" id="KW-0540">Nuclease</keyword>